<comment type="caution">
    <text evidence="1">The sequence shown here is derived from an EMBL/GenBank/DDBJ whole genome shotgun (WGS) entry which is preliminary data.</text>
</comment>
<protein>
    <submittedName>
        <fullName evidence="1">Uncharacterized protein</fullName>
    </submittedName>
</protein>
<evidence type="ECO:0000313" key="2">
    <source>
        <dbReference type="Proteomes" id="UP001152795"/>
    </source>
</evidence>
<accession>A0A7D9DG86</accession>
<organism evidence="1 2">
    <name type="scientific">Paramuricea clavata</name>
    <name type="common">Red gorgonian</name>
    <name type="synonym">Violescent sea-whip</name>
    <dbReference type="NCBI Taxonomy" id="317549"/>
    <lineage>
        <taxon>Eukaryota</taxon>
        <taxon>Metazoa</taxon>
        <taxon>Cnidaria</taxon>
        <taxon>Anthozoa</taxon>
        <taxon>Octocorallia</taxon>
        <taxon>Malacalcyonacea</taxon>
        <taxon>Plexauridae</taxon>
        <taxon>Paramuricea</taxon>
    </lineage>
</organism>
<evidence type="ECO:0000313" key="1">
    <source>
        <dbReference type="EMBL" id="CAB3984075.1"/>
    </source>
</evidence>
<dbReference type="EMBL" id="CACRXK020000693">
    <property type="protein sequence ID" value="CAB3984075.1"/>
    <property type="molecule type" value="Genomic_DNA"/>
</dbReference>
<dbReference type="OrthoDB" id="7482633at2759"/>
<keyword evidence="2" id="KW-1185">Reference proteome</keyword>
<gene>
    <name evidence="1" type="ORF">PACLA_8A068907</name>
</gene>
<sequence length="101" mass="11408">MSVTRSHKALLDADFKNDISTLIKDEIIEVMNSEEMKSAISNQVKQLIKSELNSIVKPLEDDLASIKAENSRLRVELLNIKKQNATLSLHANANEQYSRNI</sequence>
<proteinExistence type="predicted"/>
<dbReference type="AlphaFoldDB" id="A0A7D9DG86"/>
<dbReference type="Proteomes" id="UP001152795">
    <property type="component" value="Unassembled WGS sequence"/>
</dbReference>
<name>A0A7D9DG86_PARCT</name>
<reference evidence="1" key="1">
    <citation type="submission" date="2020-04" db="EMBL/GenBank/DDBJ databases">
        <authorList>
            <person name="Alioto T."/>
            <person name="Alioto T."/>
            <person name="Gomez Garrido J."/>
        </authorList>
    </citation>
    <scope>NUCLEOTIDE SEQUENCE</scope>
    <source>
        <strain evidence="1">A484AB</strain>
    </source>
</reference>